<gene>
    <name evidence="1" type="ORF">NBG84_30680</name>
</gene>
<reference evidence="1" key="1">
    <citation type="submission" date="2022-06" db="EMBL/GenBank/DDBJ databases">
        <title>Genome public.</title>
        <authorList>
            <person name="Sun Q."/>
        </authorList>
    </citation>
    <scope>NUCLEOTIDE SEQUENCE</scope>
    <source>
        <strain evidence="1">CWNU-1</strain>
    </source>
</reference>
<protein>
    <submittedName>
        <fullName evidence="1">Uncharacterized protein</fullName>
    </submittedName>
</protein>
<keyword evidence="2" id="KW-1185">Reference proteome</keyword>
<proteinExistence type="predicted"/>
<organism evidence="1 2">
    <name type="scientific">Streptomyces albipurpureus</name>
    <dbReference type="NCBI Taxonomy" id="2897419"/>
    <lineage>
        <taxon>Bacteria</taxon>
        <taxon>Bacillati</taxon>
        <taxon>Actinomycetota</taxon>
        <taxon>Actinomycetes</taxon>
        <taxon>Kitasatosporales</taxon>
        <taxon>Streptomycetaceae</taxon>
        <taxon>Streptomyces</taxon>
    </lineage>
</organism>
<sequence>MRVLSGLAKHVNLLSTHNDYINGFLVVSGLGDDTVHGYVWEHTLPDGTTTRAAQPSAANDASHIPGFQPKQWAAAGFLYEHEWPTFILSEDAAAEVLHGRPEAERPSAP</sequence>
<dbReference type="EMBL" id="JAMQAW010000042">
    <property type="protein sequence ID" value="MCM2392600.1"/>
    <property type="molecule type" value="Genomic_DNA"/>
</dbReference>
<evidence type="ECO:0000313" key="1">
    <source>
        <dbReference type="EMBL" id="MCM2392600.1"/>
    </source>
</evidence>
<evidence type="ECO:0000313" key="2">
    <source>
        <dbReference type="Proteomes" id="UP001431429"/>
    </source>
</evidence>
<accession>A0ABT0UWX7</accession>
<dbReference type="RefSeq" id="WP_250922926.1">
    <property type="nucleotide sequence ID" value="NZ_JAMQAW010000042.1"/>
</dbReference>
<dbReference type="Proteomes" id="UP001431429">
    <property type="component" value="Unassembled WGS sequence"/>
</dbReference>
<name>A0ABT0UWX7_9ACTN</name>
<comment type="caution">
    <text evidence="1">The sequence shown here is derived from an EMBL/GenBank/DDBJ whole genome shotgun (WGS) entry which is preliminary data.</text>
</comment>